<evidence type="ECO:0000313" key="1">
    <source>
        <dbReference type="EMBL" id="KAJ8124228.1"/>
    </source>
</evidence>
<dbReference type="Proteomes" id="UP001153332">
    <property type="component" value="Unassembled WGS sequence"/>
</dbReference>
<comment type="caution">
    <text evidence="1">The sequence shown here is derived from an EMBL/GenBank/DDBJ whole genome shotgun (WGS) entry which is preliminary data.</text>
</comment>
<accession>A0ACC2JAP1</accession>
<organism evidence="1 2">
    <name type="scientific">Lasiodiplodia mahajangana</name>
    <dbReference type="NCBI Taxonomy" id="1108764"/>
    <lineage>
        <taxon>Eukaryota</taxon>
        <taxon>Fungi</taxon>
        <taxon>Dikarya</taxon>
        <taxon>Ascomycota</taxon>
        <taxon>Pezizomycotina</taxon>
        <taxon>Dothideomycetes</taxon>
        <taxon>Dothideomycetes incertae sedis</taxon>
        <taxon>Botryosphaeriales</taxon>
        <taxon>Botryosphaeriaceae</taxon>
        <taxon>Lasiodiplodia</taxon>
    </lineage>
</organism>
<gene>
    <name evidence="1" type="ORF">O1611_g9413</name>
</gene>
<protein>
    <submittedName>
        <fullName evidence="1">Uncharacterized protein</fullName>
    </submittedName>
</protein>
<proteinExistence type="predicted"/>
<reference evidence="1" key="1">
    <citation type="submission" date="2022-12" db="EMBL/GenBank/DDBJ databases">
        <title>Genome Sequence of Lasiodiplodia mahajangana.</title>
        <authorList>
            <person name="Buettner E."/>
        </authorList>
    </citation>
    <scope>NUCLEOTIDE SEQUENCE</scope>
    <source>
        <strain evidence="1">VT137</strain>
    </source>
</reference>
<sequence length="431" mass="48516">MDPVEKLFRGLPSPKADRDAPDHAKLWDQALRAPVVTDFSPSQSRDPDREYIAKLLEIQDVVEFRTKLGLFALEKPEIPDDGSAKSEQLKYHAWIFRGRKDEEWPFDDMECPNPQRVGLSKDGHAFLPAELTDPKICANCAKPDAKAACSGCPVRLDSHVVIQTVYCNKDCQAQHWKQHKSQCRSRRMFIRAVSLIHDITIMFGKKTLENERVASIVEKQGITNVVYSEPDEQGFRGSGMASSEEHDLAILLHDREPLDPCRGLLQLLLLPICTLQDVSAVPRNAYRPTYRMIDGKAYNAMFDRHTALCATLKSGEQMVFDIAGVEFGWRETIAQCDAWTSHRVAGNVRFQGGDIPFPVGLYKLDDAAFASCRSAILSCAEKAVDEILRDFDERDGEHCYANFPNQVRFTTGGQDLEGLMQELKGLDTREP</sequence>
<name>A0ACC2JAP1_9PEZI</name>
<dbReference type="EMBL" id="JAPUUL010003199">
    <property type="protein sequence ID" value="KAJ8124228.1"/>
    <property type="molecule type" value="Genomic_DNA"/>
</dbReference>
<keyword evidence="2" id="KW-1185">Reference proteome</keyword>
<evidence type="ECO:0000313" key="2">
    <source>
        <dbReference type="Proteomes" id="UP001153332"/>
    </source>
</evidence>